<evidence type="ECO:0000256" key="1">
    <source>
        <dbReference type="ARBA" id="ARBA00004496"/>
    </source>
</evidence>
<evidence type="ECO:0000256" key="13">
    <source>
        <dbReference type="ARBA" id="ARBA00023157"/>
    </source>
</evidence>
<feature type="active site" description="S-methylcysteine intermediate" evidence="14">
    <location>
        <position position="358"/>
    </location>
</feature>
<comment type="function">
    <text evidence="14">Specifically methylates position 2 of adenine 2503 in 23S rRNA and position 2 of adenine 37 in tRNAs. m2A2503 modification seems to play a crucial role in the proofreading step occurring at the peptidyl transferase center and thus would serve to optimize ribosomal fidelity.</text>
</comment>
<feature type="binding site" evidence="14">
    <location>
        <begin position="238"/>
        <end position="240"/>
    </location>
    <ligand>
        <name>S-adenosyl-L-methionine</name>
        <dbReference type="ChEBI" id="CHEBI:59789"/>
    </ligand>
</feature>
<feature type="binding site" evidence="14">
    <location>
        <position position="129"/>
    </location>
    <ligand>
        <name>[4Fe-4S] cluster</name>
        <dbReference type="ChEBI" id="CHEBI:49883"/>
        <note>4Fe-4S-S-AdoMet</note>
    </ligand>
</feature>
<dbReference type="RefSeq" id="WP_149164535.1">
    <property type="nucleotide sequence ID" value="NZ_QOKV01000004.1"/>
</dbReference>
<dbReference type="Gene3D" id="1.10.150.530">
    <property type="match status" value="1"/>
</dbReference>
<evidence type="ECO:0000256" key="12">
    <source>
        <dbReference type="ARBA" id="ARBA00023014"/>
    </source>
</evidence>
<dbReference type="Pfam" id="PF04055">
    <property type="entry name" value="Radical_SAM"/>
    <property type="match status" value="1"/>
</dbReference>
<protein>
    <recommendedName>
        <fullName evidence="14">Dual-specificity RNA methyltransferase RlmN</fullName>
        <ecNumber evidence="14">2.1.1.192</ecNumber>
    </recommendedName>
    <alternativeName>
        <fullName evidence="14">23S rRNA (adenine(2503)-C(2))-methyltransferase</fullName>
    </alternativeName>
    <alternativeName>
        <fullName evidence="14">23S rRNA m2A2503 methyltransferase</fullName>
    </alternativeName>
    <alternativeName>
        <fullName evidence="14">Ribosomal RNA large subunit methyltransferase N</fullName>
    </alternativeName>
    <alternativeName>
        <fullName evidence="14">tRNA (adenine(37)-C(2))-methyltransferase</fullName>
    </alternativeName>
    <alternativeName>
        <fullName evidence="14">tRNA m2A37 methyltransferase</fullName>
    </alternativeName>
</protein>
<feature type="binding site" evidence="14">
    <location>
        <position position="133"/>
    </location>
    <ligand>
        <name>[4Fe-4S] cluster</name>
        <dbReference type="ChEBI" id="CHEBI:49883"/>
        <note>4Fe-4S-S-AdoMet</note>
    </ligand>
</feature>
<feature type="binding site" evidence="14">
    <location>
        <position position="136"/>
    </location>
    <ligand>
        <name>[4Fe-4S] cluster</name>
        <dbReference type="ChEBI" id="CHEBI:49883"/>
        <note>4Fe-4S-S-AdoMet</note>
    </ligand>
</feature>
<evidence type="ECO:0000256" key="11">
    <source>
        <dbReference type="ARBA" id="ARBA00023004"/>
    </source>
</evidence>
<feature type="binding site" evidence="14">
    <location>
        <begin position="184"/>
        <end position="185"/>
    </location>
    <ligand>
        <name>S-adenosyl-L-methionine</name>
        <dbReference type="ChEBI" id="CHEBI:59789"/>
    </ligand>
</feature>
<comment type="caution">
    <text evidence="16">The sequence shown here is derived from an EMBL/GenBank/DDBJ whole genome shotgun (WGS) entry which is preliminary data.</text>
</comment>
<keyword evidence="12 14" id="KW-0411">Iron-sulfur</keyword>
<dbReference type="EC" id="2.1.1.192" evidence="14"/>
<dbReference type="GO" id="GO:0002935">
    <property type="term" value="F:tRNA (adenine(37)-C2)-methyltransferase activity"/>
    <property type="evidence" value="ECO:0007669"/>
    <property type="project" value="UniProtKB-UniRule"/>
</dbReference>
<evidence type="ECO:0000256" key="3">
    <source>
        <dbReference type="ARBA" id="ARBA00022485"/>
    </source>
</evidence>
<feature type="binding site" evidence="14">
    <location>
        <position position="216"/>
    </location>
    <ligand>
        <name>S-adenosyl-L-methionine</name>
        <dbReference type="ChEBI" id="CHEBI:59789"/>
    </ligand>
</feature>
<comment type="catalytic activity">
    <reaction evidence="14">
        <text>adenosine(37) in tRNA + 2 reduced [2Fe-2S]-[ferredoxin] + 2 S-adenosyl-L-methionine = 2-methyladenosine(37) in tRNA + 5'-deoxyadenosine + L-methionine + 2 oxidized [2Fe-2S]-[ferredoxin] + S-adenosyl-L-homocysteine</text>
        <dbReference type="Rhea" id="RHEA:43332"/>
        <dbReference type="Rhea" id="RHEA-COMP:10000"/>
        <dbReference type="Rhea" id="RHEA-COMP:10001"/>
        <dbReference type="Rhea" id="RHEA-COMP:10162"/>
        <dbReference type="Rhea" id="RHEA-COMP:10485"/>
        <dbReference type="ChEBI" id="CHEBI:17319"/>
        <dbReference type="ChEBI" id="CHEBI:33737"/>
        <dbReference type="ChEBI" id="CHEBI:33738"/>
        <dbReference type="ChEBI" id="CHEBI:57844"/>
        <dbReference type="ChEBI" id="CHEBI:57856"/>
        <dbReference type="ChEBI" id="CHEBI:59789"/>
        <dbReference type="ChEBI" id="CHEBI:74411"/>
        <dbReference type="ChEBI" id="CHEBI:74497"/>
        <dbReference type="EC" id="2.1.1.192"/>
    </reaction>
</comment>
<dbReference type="EMBL" id="QOKV01000004">
    <property type="protein sequence ID" value="KAA0686689.1"/>
    <property type="molecule type" value="Genomic_DNA"/>
</dbReference>
<dbReference type="SFLD" id="SFLDF00275">
    <property type="entry name" value="adenosine_C2_methyltransferase"/>
    <property type="match status" value="1"/>
</dbReference>
<dbReference type="PROSITE" id="PS51918">
    <property type="entry name" value="RADICAL_SAM"/>
    <property type="match status" value="1"/>
</dbReference>
<keyword evidence="6 14" id="KW-0489">Methyltransferase</keyword>
<dbReference type="GO" id="GO:0051539">
    <property type="term" value="F:4 iron, 4 sulfur cluster binding"/>
    <property type="evidence" value="ECO:0007669"/>
    <property type="project" value="UniProtKB-UniRule"/>
</dbReference>
<proteinExistence type="inferred from homology"/>
<feature type="active site" description="Proton acceptor" evidence="14">
    <location>
        <position position="109"/>
    </location>
</feature>
<comment type="miscellaneous">
    <text evidence="14">Reaction proceeds by a ping-pong mechanism involving intermediate methylation of a conserved cysteine residue.</text>
</comment>
<evidence type="ECO:0000259" key="15">
    <source>
        <dbReference type="PROSITE" id="PS51918"/>
    </source>
</evidence>
<dbReference type="PANTHER" id="PTHR30544">
    <property type="entry name" value="23S RRNA METHYLTRANSFERASE"/>
    <property type="match status" value="1"/>
</dbReference>
<dbReference type="CDD" id="cd01335">
    <property type="entry name" value="Radical_SAM"/>
    <property type="match status" value="1"/>
</dbReference>
<keyword evidence="7 14" id="KW-0808">Transferase</keyword>
<comment type="similarity">
    <text evidence="2 14">Belongs to the radical SAM superfamily. RlmN family.</text>
</comment>
<dbReference type="SUPFAM" id="SSF102114">
    <property type="entry name" value="Radical SAM enzymes"/>
    <property type="match status" value="1"/>
</dbReference>
<dbReference type="AlphaFoldDB" id="A0A6L3B375"/>
<comment type="subcellular location">
    <subcellularLocation>
        <location evidence="1 14">Cytoplasm</location>
    </subcellularLocation>
</comment>
<keyword evidence="11 14" id="KW-0408">Iron</keyword>
<sequence length="389" mass="42631">MSASNHAAAFALPAVDADGRKNLVGLSRDELEAEMLSVGLEKFRARQLWHWIYHRGATDFAVMTTLAKPVREKLAESYAVARPTVVRDLKSVDGTRKWLLRMPDGQEVESVHIPEEDRGTLCVSSQVGCTLTCRFCHTGTQRLVRNLDASEIVAQVMLARDALGEWPAPPDGRMISNIVMMGMGEPLFNYENVAKALKIVMDGDGISISKRRITLSTSGVVPAMKRCGEELNVNLAVSLHAVTDELRDIIMPINRKYPLKELMDACRTYPGLNNARRITFEYVMLKGVNDSPADARALVKLLEGIPSKINLIPFNPWPGAPYERSTDRAIQVFGDIVNNAGYASPVRTTRGEDIMAACGQLKSASVRLSAADRAAIEKVLAEKDAALAG</sequence>
<evidence type="ECO:0000256" key="6">
    <source>
        <dbReference type="ARBA" id="ARBA00022603"/>
    </source>
</evidence>
<dbReference type="InterPro" id="IPR048641">
    <property type="entry name" value="RlmN_N"/>
</dbReference>
<keyword evidence="4 14" id="KW-0963">Cytoplasm</keyword>
<dbReference type="PIRSF" id="PIRSF006004">
    <property type="entry name" value="CHP00048"/>
    <property type="match status" value="1"/>
</dbReference>
<dbReference type="InterPro" id="IPR007197">
    <property type="entry name" value="rSAM"/>
</dbReference>
<dbReference type="InterPro" id="IPR013785">
    <property type="entry name" value="Aldolase_TIM"/>
</dbReference>
<evidence type="ECO:0000313" key="16">
    <source>
        <dbReference type="EMBL" id="KAA0686689.1"/>
    </source>
</evidence>
<dbReference type="PANTHER" id="PTHR30544:SF5">
    <property type="entry name" value="RADICAL SAM CORE DOMAIN-CONTAINING PROTEIN"/>
    <property type="match status" value="1"/>
</dbReference>
<dbReference type="GO" id="GO:0000049">
    <property type="term" value="F:tRNA binding"/>
    <property type="evidence" value="ECO:0007669"/>
    <property type="project" value="UniProtKB-UniRule"/>
</dbReference>
<keyword evidence="3 14" id="KW-0004">4Fe-4S</keyword>
<evidence type="ECO:0000256" key="4">
    <source>
        <dbReference type="ARBA" id="ARBA00022490"/>
    </source>
</evidence>
<keyword evidence="13 14" id="KW-1015">Disulfide bond</keyword>
<evidence type="ECO:0000256" key="7">
    <source>
        <dbReference type="ARBA" id="ARBA00022679"/>
    </source>
</evidence>
<evidence type="ECO:0000256" key="14">
    <source>
        <dbReference type="HAMAP-Rule" id="MF_01849"/>
    </source>
</evidence>
<dbReference type="GO" id="GO:0070040">
    <property type="term" value="F:rRNA (adenine(2503)-C2-)-methyltransferase activity"/>
    <property type="evidence" value="ECO:0007669"/>
    <property type="project" value="UniProtKB-UniRule"/>
</dbReference>
<dbReference type="GO" id="GO:0019843">
    <property type="term" value="F:rRNA binding"/>
    <property type="evidence" value="ECO:0007669"/>
    <property type="project" value="UniProtKB-UniRule"/>
</dbReference>
<keyword evidence="8 14" id="KW-0949">S-adenosyl-L-methionine</keyword>
<feature type="binding site" evidence="14">
    <location>
        <position position="315"/>
    </location>
    <ligand>
        <name>S-adenosyl-L-methionine</name>
        <dbReference type="ChEBI" id="CHEBI:59789"/>
    </ligand>
</feature>
<evidence type="ECO:0000313" key="17">
    <source>
        <dbReference type="Proteomes" id="UP000476837"/>
    </source>
</evidence>
<evidence type="ECO:0000256" key="5">
    <source>
        <dbReference type="ARBA" id="ARBA00022552"/>
    </source>
</evidence>
<evidence type="ECO:0000256" key="8">
    <source>
        <dbReference type="ARBA" id="ARBA00022691"/>
    </source>
</evidence>
<dbReference type="InterPro" id="IPR004383">
    <property type="entry name" value="rRNA_lsu_MTrfase_RlmN/Cfr"/>
</dbReference>
<dbReference type="InterPro" id="IPR058240">
    <property type="entry name" value="rSAM_sf"/>
</dbReference>
<keyword evidence="5 14" id="KW-0698">rRNA processing</keyword>
<dbReference type="GO" id="GO:0046872">
    <property type="term" value="F:metal ion binding"/>
    <property type="evidence" value="ECO:0007669"/>
    <property type="project" value="UniProtKB-KW"/>
</dbReference>
<evidence type="ECO:0000256" key="9">
    <source>
        <dbReference type="ARBA" id="ARBA00022694"/>
    </source>
</evidence>
<dbReference type="Gene3D" id="3.20.20.70">
    <property type="entry name" value="Aldolase class I"/>
    <property type="match status" value="1"/>
</dbReference>
<comment type="cofactor">
    <cofactor evidence="14">
        <name>[4Fe-4S] cluster</name>
        <dbReference type="ChEBI" id="CHEBI:49883"/>
    </cofactor>
    <text evidence="14">Binds 1 [4Fe-4S] cluster. The cluster is coordinated with 3 cysteines and an exchangeable S-adenosyl-L-methionine.</text>
</comment>
<dbReference type="SFLD" id="SFLDS00029">
    <property type="entry name" value="Radical_SAM"/>
    <property type="match status" value="1"/>
</dbReference>
<dbReference type="GO" id="GO:0030488">
    <property type="term" value="P:tRNA methylation"/>
    <property type="evidence" value="ECO:0007669"/>
    <property type="project" value="UniProtKB-UniRule"/>
</dbReference>
<dbReference type="HAMAP" id="MF_01849">
    <property type="entry name" value="RNA_methyltr_RlmN"/>
    <property type="match status" value="1"/>
</dbReference>
<accession>A0A6L3B375</accession>
<feature type="domain" description="Radical SAM core" evidence="15">
    <location>
        <begin position="115"/>
        <end position="352"/>
    </location>
</feature>
<dbReference type="GO" id="GO:0070475">
    <property type="term" value="P:rRNA base methylation"/>
    <property type="evidence" value="ECO:0007669"/>
    <property type="project" value="UniProtKB-UniRule"/>
</dbReference>
<comment type="catalytic activity">
    <reaction evidence="14">
        <text>adenosine(2503) in 23S rRNA + 2 reduced [2Fe-2S]-[ferredoxin] + 2 S-adenosyl-L-methionine = 2-methyladenosine(2503) in 23S rRNA + 5'-deoxyadenosine + L-methionine + 2 oxidized [2Fe-2S]-[ferredoxin] + S-adenosyl-L-homocysteine</text>
        <dbReference type="Rhea" id="RHEA:42916"/>
        <dbReference type="Rhea" id="RHEA-COMP:10000"/>
        <dbReference type="Rhea" id="RHEA-COMP:10001"/>
        <dbReference type="Rhea" id="RHEA-COMP:10152"/>
        <dbReference type="Rhea" id="RHEA-COMP:10282"/>
        <dbReference type="ChEBI" id="CHEBI:17319"/>
        <dbReference type="ChEBI" id="CHEBI:33737"/>
        <dbReference type="ChEBI" id="CHEBI:33738"/>
        <dbReference type="ChEBI" id="CHEBI:57844"/>
        <dbReference type="ChEBI" id="CHEBI:57856"/>
        <dbReference type="ChEBI" id="CHEBI:59789"/>
        <dbReference type="ChEBI" id="CHEBI:74411"/>
        <dbReference type="ChEBI" id="CHEBI:74497"/>
        <dbReference type="EC" id="2.1.1.192"/>
    </reaction>
</comment>
<dbReference type="GO" id="GO:0005737">
    <property type="term" value="C:cytoplasm"/>
    <property type="evidence" value="ECO:0007669"/>
    <property type="project" value="UniProtKB-SubCell"/>
</dbReference>
<dbReference type="InterPro" id="IPR040072">
    <property type="entry name" value="Methyltransferase_A"/>
</dbReference>
<reference evidence="16 17" key="1">
    <citation type="submission" date="2018-07" db="EMBL/GenBank/DDBJ databases">
        <title>Genome sequence of Roseomonas fauriae ATCC 49958.</title>
        <authorList>
            <person name="Sant'Anna F.H."/>
            <person name="Baldani J.I."/>
            <person name="Zilli J.E."/>
            <person name="Reis V.M."/>
            <person name="Hartmann A."/>
            <person name="Cruz L."/>
            <person name="de Souza E.M."/>
            <person name="de Oliveira Pedrosa F."/>
            <person name="Passaglia L.M.P."/>
        </authorList>
    </citation>
    <scope>NUCLEOTIDE SEQUENCE [LARGE SCALE GENOMIC DNA]</scope>
    <source>
        <strain evidence="16 17">ATCC 49958</strain>
    </source>
</reference>
<evidence type="ECO:0000256" key="2">
    <source>
        <dbReference type="ARBA" id="ARBA00007544"/>
    </source>
</evidence>
<name>A0A6L3B375_AZOBR</name>
<dbReference type="SFLD" id="SFLDG01062">
    <property type="entry name" value="methyltransferase_(Class_A)"/>
    <property type="match status" value="1"/>
</dbReference>
<keyword evidence="9 14" id="KW-0819">tRNA processing</keyword>
<dbReference type="Proteomes" id="UP000476837">
    <property type="component" value="Unassembled WGS sequence"/>
</dbReference>
<dbReference type="InterPro" id="IPR027492">
    <property type="entry name" value="RNA_MTrfase_RlmN"/>
</dbReference>
<evidence type="ECO:0000256" key="10">
    <source>
        <dbReference type="ARBA" id="ARBA00022723"/>
    </source>
</evidence>
<keyword evidence="10 14" id="KW-0479">Metal-binding</keyword>
<gene>
    <name evidence="14 16" type="primary">rlmN</name>
    <name evidence="16" type="ORF">DS837_09550</name>
</gene>
<organism evidence="16 17">
    <name type="scientific">Azospirillum brasilense</name>
    <dbReference type="NCBI Taxonomy" id="192"/>
    <lineage>
        <taxon>Bacteria</taxon>
        <taxon>Pseudomonadati</taxon>
        <taxon>Pseudomonadota</taxon>
        <taxon>Alphaproteobacteria</taxon>
        <taxon>Rhodospirillales</taxon>
        <taxon>Azospirillaceae</taxon>
        <taxon>Azospirillum</taxon>
    </lineage>
</organism>
<dbReference type="NCBIfam" id="TIGR00048">
    <property type="entry name" value="rRNA_mod_RlmN"/>
    <property type="match status" value="1"/>
</dbReference>
<dbReference type="FunFam" id="3.20.20.70:FF:000008">
    <property type="entry name" value="Dual-specificity RNA methyltransferase RlmN"/>
    <property type="match status" value="1"/>
</dbReference>
<dbReference type="Pfam" id="PF21016">
    <property type="entry name" value="RlmN_N"/>
    <property type="match status" value="1"/>
</dbReference>
<comment type="caution">
    <text evidence="14">Lacks conserved residue(s) required for the propagation of feature annotation.</text>
</comment>